<organism evidence="3 4">
    <name type="scientific">Pseudorhodobacter turbinis</name>
    <dbReference type="NCBI Taxonomy" id="2500533"/>
    <lineage>
        <taxon>Bacteria</taxon>
        <taxon>Pseudomonadati</taxon>
        <taxon>Pseudomonadota</taxon>
        <taxon>Alphaproteobacteria</taxon>
        <taxon>Rhodobacterales</taxon>
        <taxon>Paracoccaceae</taxon>
        <taxon>Pseudorhodobacter</taxon>
    </lineage>
</organism>
<dbReference type="InterPro" id="IPR009492">
    <property type="entry name" value="TniQ"/>
</dbReference>
<dbReference type="AlphaFoldDB" id="A0A4P8ELC7"/>
<feature type="region of interest" description="Disordered" evidence="1">
    <location>
        <begin position="1"/>
        <end position="25"/>
    </location>
</feature>
<sequence>MSFLAITGFPSRSKRERRNTTRRVQSDKRKSWRRFEIVHMLPILAPYADETTVSWCGRVARFHTGLTCADFLELMRISQLDVMDLSDYAVERLSKLTGVSETQILRCGTQKAGERLLTYNGEIFGSTFITRGFTTYCPACLLDDATEEAHGDRVGRFSWMLDPVRMCPRHGIYLTRRKNLGYFERFQNMDKVAPSDQELSDQVAVAEAASVSPLQMYVGGRLLGAVGPGGMDAQRIDQAARACEMLGVYRVHGAHTDIDDLTIQQWDEAGSVGMEAVSQGAEGIYQLLEEIVQKATVEKRWGGPQSALGGVYKWLQFNTSKQDPGPIKDVVRDFIIDHMPVEPGTVLFGATVLQRKRHTVTTLSKVSGVHRKTLNRALVLTGLLAGGNPAEFESRRTFNADDGEALAHRITNSTPIKKIPDYLNCNRTQAQMMVKNGILNKLGNDPSIIGGLLSNVANDDLDDFLARFRRAGQPVASAGDGMADVIAASEIARVPVADIVALVLAGRLPRVETGAEELRFKSVFVDPENVRMVSEAEVAGHGLSPKNVSDLIGLKLLAIDLLRVNRDTDGELFLNASTITNARGTVRYCYAKEEVERFCEKYVKLQDLAAEHGIVTRTMGLKLSKAGIEPIMEFKSLQAKVFRRKDL</sequence>
<dbReference type="Proteomes" id="UP000298631">
    <property type="component" value="Plasmid unnamed1"/>
</dbReference>
<dbReference type="Pfam" id="PF06527">
    <property type="entry name" value="TniQ"/>
    <property type="match status" value="1"/>
</dbReference>
<keyword evidence="3" id="KW-0614">Plasmid</keyword>
<reference evidence="3 4" key="1">
    <citation type="submission" date="2019-05" db="EMBL/GenBank/DDBJ databases">
        <title>Pseudorhodobacter turbinis sp. nov., isolated from the gut of the Korean turban shell.</title>
        <authorList>
            <person name="Jeong Y.-S."/>
            <person name="Kang W.-R."/>
            <person name="Bae J.-W."/>
        </authorList>
    </citation>
    <scope>NUCLEOTIDE SEQUENCE [LARGE SCALE GENOMIC DNA]</scope>
    <source>
        <strain evidence="3 4">S12M18</strain>
        <plasmid evidence="3 4">unnamed1</plasmid>
    </source>
</reference>
<geneLocation type="plasmid" evidence="3 4">
    <name>unnamed1</name>
</geneLocation>
<keyword evidence="4" id="KW-1185">Reference proteome</keyword>
<dbReference type="OrthoDB" id="7595282at2"/>
<gene>
    <name evidence="3" type="ORF">EOK75_19600</name>
</gene>
<evidence type="ECO:0000313" key="4">
    <source>
        <dbReference type="Proteomes" id="UP000298631"/>
    </source>
</evidence>
<feature type="compositionally biased region" description="Basic residues" evidence="1">
    <location>
        <begin position="12"/>
        <end position="21"/>
    </location>
</feature>
<feature type="domain" description="TniQ" evidence="2">
    <location>
        <begin position="44"/>
        <end position="174"/>
    </location>
</feature>
<name>A0A4P8ELC7_9RHOB</name>
<evidence type="ECO:0000256" key="1">
    <source>
        <dbReference type="SAM" id="MobiDB-lite"/>
    </source>
</evidence>
<protein>
    <recommendedName>
        <fullName evidence="2">TniQ domain-containing protein</fullName>
    </recommendedName>
</protein>
<dbReference type="EMBL" id="CP039965">
    <property type="protein sequence ID" value="QCO57858.1"/>
    <property type="molecule type" value="Genomic_DNA"/>
</dbReference>
<evidence type="ECO:0000313" key="3">
    <source>
        <dbReference type="EMBL" id="QCO57858.1"/>
    </source>
</evidence>
<dbReference type="KEGG" id="pseb:EOK75_19600"/>
<accession>A0A4P8ELC7</accession>
<evidence type="ECO:0000259" key="2">
    <source>
        <dbReference type="Pfam" id="PF06527"/>
    </source>
</evidence>
<proteinExistence type="predicted"/>